<evidence type="ECO:0000313" key="3">
    <source>
        <dbReference type="Proteomes" id="UP000184387"/>
    </source>
</evidence>
<dbReference type="STRING" id="198092.SAMN02745194_01822"/>
<keyword evidence="1" id="KW-0472">Membrane</keyword>
<dbReference type="Proteomes" id="UP000184387">
    <property type="component" value="Unassembled WGS sequence"/>
</dbReference>
<sequence>MSDFRPGPNAVGPAEYSTGTWVRCFVITALGLALYWVCRAAAELIAGPGWGTAFGLPYARVLGHFLSFGPAFAVGRLLSADRRSAALPPIVPTLAAADTILVAAKTRQDPVGPASLLDHVLRGALFYFMYAGLKGRLPRP</sequence>
<keyword evidence="1" id="KW-1133">Transmembrane helix</keyword>
<feature type="transmembrane region" description="Helical" evidence="1">
    <location>
        <begin position="20"/>
        <end position="38"/>
    </location>
</feature>
<dbReference type="EMBL" id="FQZF01000009">
    <property type="protein sequence ID" value="SHJ13943.1"/>
    <property type="molecule type" value="Genomic_DNA"/>
</dbReference>
<protein>
    <submittedName>
        <fullName evidence="2">Uncharacterized protein</fullName>
    </submittedName>
</protein>
<proteinExistence type="predicted"/>
<name>A0A1M6GVE8_9PROT</name>
<keyword evidence="1" id="KW-0812">Transmembrane</keyword>
<dbReference type="RefSeq" id="WP_139281316.1">
    <property type="nucleotide sequence ID" value="NZ_FQZF01000009.1"/>
</dbReference>
<dbReference type="AlphaFoldDB" id="A0A1M6GVE8"/>
<evidence type="ECO:0000256" key="1">
    <source>
        <dbReference type="SAM" id="Phobius"/>
    </source>
</evidence>
<reference evidence="2 3" key="1">
    <citation type="submission" date="2016-11" db="EMBL/GenBank/DDBJ databases">
        <authorList>
            <person name="Jaros S."/>
            <person name="Januszkiewicz K."/>
            <person name="Wedrychowicz H."/>
        </authorList>
    </citation>
    <scope>NUCLEOTIDE SEQUENCE [LARGE SCALE GENOMIC DNA]</scope>
    <source>
        <strain evidence="2 3">DSM 14916</strain>
    </source>
</reference>
<accession>A0A1M6GVE8</accession>
<gene>
    <name evidence="2" type="ORF">SAMN02745194_01822</name>
</gene>
<organism evidence="2 3">
    <name type="scientific">Muricoccus roseus</name>
    <dbReference type="NCBI Taxonomy" id="198092"/>
    <lineage>
        <taxon>Bacteria</taxon>
        <taxon>Pseudomonadati</taxon>
        <taxon>Pseudomonadota</taxon>
        <taxon>Alphaproteobacteria</taxon>
        <taxon>Acetobacterales</taxon>
        <taxon>Roseomonadaceae</taxon>
        <taxon>Muricoccus</taxon>
    </lineage>
</organism>
<evidence type="ECO:0000313" key="2">
    <source>
        <dbReference type="EMBL" id="SHJ13943.1"/>
    </source>
</evidence>
<keyword evidence="3" id="KW-1185">Reference proteome</keyword>